<evidence type="ECO:0000313" key="12">
    <source>
        <dbReference type="EMBL" id="BBM50102.1"/>
    </source>
</evidence>
<evidence type="ECO:0000256" key="3">
    <source>
        <dbReference type="ARBA" id="ARBA00022448"/>
    </source>
</evidence>
<dbReference type="PATRIC" id="fig|157687.3.peg.1165"/>
<evidence type="ECO:0000256" key="5">
    <source>
        <dbReference type="ARBA" id="ARBA00022692"/>
    </source>
</evidence>
<dbReference type="InterPro" id="IPR035906">
    <property type="entry name" value="MetI-like_sf"/>
</dbReference>
<dbReference type="PANTHER" id="PTHR30614:SF20">
    <property type="entry name" value="GLUTAMINE TRANSPORT SYSTEM PERMEASE PROTEIN GLNP"/>
    <property type="match status" value="1"/>
</dbReference>
<dbReference type="STRING" id="157687.HMPREF3180_01171"/>
<evidence type="ECO:0000256" key="2">
    <source>
        <dbReference type="ARBA" id="ARBA00010072"/>
    </source>
</evidence>
<reference evidence="12 16" key="4">
    <citation type="submission" date="2019-07" db="EMBL/GenBank/DDBJ databases">
        <title>Complete Genome Sequence of Leptotrichia wadei Strain JMUB3934.</title>
        <authorList>
            <person name="Watanabe S."/>
            <person name="Cui L."/>
        </authorList>
    </citation>
    <scope>NUCLEOTIDE SEQUENCE [LARGE SCALE GENOMIC DNA]</scope>
    <source>
        <strain evidence="12 16">JMUB3934</strain>
    </source>
</reference>
<reference evidence="13" key="1">
    <citation type="submission" date="2016-01" db="EMBL/GenBank/DDBJ databases">
        <authorList>
            <person name="Oliw E.H."/>
        </authorList>
    </citation>
    <scope>NUCLEOTIDE SEQUENCE [LARGE SCALE GENOMIC DNA]</scope>
    <source>
        <strain evidence="13">KA00185</strain>
    </source>
</reference>
<sequence length="245" mass="27704">MEDLEKTRKIIKTTFFVAVVVITVFLVFPHDMQPHEWEIYASSYFVTTLGLTVIGAAIGILFGMLLAFFKFQKTGNEVFNMIKDAVIDEYVDIMRGTPMMLQLLTLSFVIVVFNNYWVAAIALGLNSAAYVEETIRSGIESIDRGQMEAARATGMPYRMAMNEIIMPQAVKNILPALVNEFINLFKETSIVGYISVMDVTMNSKSLQAAYYSIKPILFTGVVYYISVKLFSFIGKRLEMKLKEND</sequence>
<reference evidence="11 15" key="3">
    <citation type="submission" date="2019-07" db="EMBL/GenBank/DDBJ databases">
        <title>Complete Genome Sequence of Leptotrichia wadei Strain JMUB3933.</title>
        <authorList>
            <person name="Watanabe S."/>
            <person name="Cui L."/>
        </authorList>
    </citation>
    <scope>NUCLEOTIDE SEQUENCE [LARGE SCALE GENOMIC DNA]</scope>
    <source>
        <strain evidence="11 15">JMUB3933</strain>
    </source>
</reference>
<evidence type="ECO:0000313" key="14">
    <source>
        <dbReference type="Proteomes" id="UP000070483"/>
    </source>
</evidence>
<accession>A0A134ACP6</accession>
<dbReference type="GO" id="GO:0022857">
    <property type="term" value="F:transmembrane transporter activity"/>
    <property type="evidence" value="ECO:0007669"/>
    <property type="project" value="InterPro"/>
</dbReference>
<keyword evidence="5 9" id="KW-0812">Transmembrane</keyword>
<dbReference type="AlphaFoldDB" id="A0A134ACP6"/>
<dbReference type="EMBL" id="AP019835">
    <property type="protein sequence ID" value="BBM50102.1"/>
    <property type="molecule type" value="Genomic_DNA"/>
</dbReference>
<dbReference type="GO" id="GO:0006865">
    <property type="term" value="P:amino acid transport"/>
    <property type="evidence" value="ECO:0007669"/>
    <property type="project" value="UniProtKB-KW"/>
</dbReference>
<feature type="domain" description="ABC transmembrane type-1" evidence="10">
    <location>
        <begin position="45"/>
        <end position="234"/>
    </location>
</feature>
<dbReference type="Gene3D" id="1.10.3720.10">
    <property type="entry name" value="MetI-like"/>
    <property type="match status" value="1"/>
</dbReference>
<evidence type="ECO:0000256" key="8">
    <source>
        <dbReference type="ARBA" id="ARBA00023136"/>
    </source>
</evidence>
<dbReference type="EMBL" id="AP019834">
    <property type="protein sequence ID" value="BBM47800.1"/>
    <property type="molecule type" value="Genomic_DNA"/>
</dbReference>
<dbReference type="NCBIfam" id="TIGR01726">
    <property type="entry name" value="HEQRo_perm_3TM"/>
    <property type="match status" value="1"/>
</dbReference>
<keyword evidence="7 9" id="KW-1133">Transmembrane helix</keyword>
<dbReference type="CDD" id="cd06261">
    <property type="entry name" value="TM_PBP2"/>
    <property type="match status" value="1"/>
</dbReference>
<dbReference type="GO" id="GO:0043190">
    <property type="term" value="C:ATP-binding cassette (ABC) transporter complex"/>
    <property type="evidence" value="ECO:0007669"/>
    <property type="project" value="InterPro"/>
</dbReference>
<keyword evidence="4" id="KW-1003">Cell membrane</keyword>
<dbReference type="InterPro" id="IPR043429">
    <property type="entry name" value="ArtM/GltK/GlnP/TcyL/YhdX-like"/>
</dbReference>
<dbReference type="RefSeq" id="WP_060917909.1">
    <property type="nucleotide sequence ID" value="NZ_AP019834.1"/>
</dbReference>
<dbReference type="EMBL" id="LSDD01000089">
    <property type="protein sequence ID" value="KXB65491.1"/>
    <property type="molecule type" value="Genomic_DNA"/>
</dbReference>
<evidence type="ECO:0000259" key="10">
    <source>
        <dbReference type="PROSITE" id="PS50928"/>
    </source>
</evidence>
<feature type="transmembrane region" description="Helical" evidence="9">
    <location>
        <begin position="103"/>
        <end position="125"/>
    </location>
</feature>
<dbReference type="Proteomes" id="UP000321397">
    <property type="component" value="Chromosome"/>
</dbReference>
<dbReference type="Pfam" id="PF00528">
    <property type="entry name" value="BPD_transp_1"/>
    <property type="match status" value="1"/>
</dbReference>
<keyword evidence="6" id="KW-0029">Amino-acid transport</keyword>
<keyword evidence="3 9" id="KW-0813">Transport</keyword>
<comment type="similarity">
    <text evidence="2">Belongs to the binding-protein-dependent transport system permease family. HisMQ subfamily.</text>
</comment>
<organism evidence="13 14">
    <name type="scientific">Leptotrichia wadei</name>
    <dbReference type="NCBI Taxonomy" id="157687"/>
    <lineage>
        <taxon>Bacteria</taxon>
        <taxon>Fusobacteriati</taxon>
        <taxon>Fusobacteriota</taxon>
        <taxon>Fusobacteriia</taxon>
        <taxon>Fusobacteriales</taxon>
        <taxon>Leptotrichiaceae</taxon>
        <taxon>Leptotrichia</taxon>
    </lineage>
</organism>
<dbReference type="SUPFAM" id="SSF161098">
    <property type="entry name" value="MetI-like"/>
    <property type="match status" value="1"/>
</dbReference>
<comment type="subcellular location">
    <subcellularLocation>
        <location evidence="1 9">Cell membrane</location>
        <topology evidence="1 9">Multi-pass membrane protein</topology>
    </subcellularLocation>
</comment>
<dbReference type="PROSITE" id="PS50928">
    <property type="entry name" value="ABC_TM1"/>
    <property type="match status" value="1"/>
</dbReference>
<dbReference type="PANTHER" id="PTHR30614">
    <property type="entry name" value="MEMBRANE COMPONENT OF AMINO ACID ABC TRANSPORTER"/>
    <property type="match status" value="1"/>
</dbReference>
<evidence type="ECO:0000256" key="1">
    <source>
        <dbReference type="ARBA" id="ARBA00004651"/>
    </source>
</evidence>
<evidence type="ECO:0000313" key="11">
    <source>
        <dbReference type="EMBL" id="BBM47800.1"/>
    </source>
</evidence>
<evidence type="ECO:0000256" key="9">
    <source>
        <dbReference type="RuleBase" id="RU363032"/>
    </source>
</evidence>
<evidence type="ECO:0000256" key="6">
    <source>
        <dbReference type="ARBA" id="ARBA00022970"/>
    </source>
</evidence>
<evidence type="ECO:0000256" key="7">
    <source>
        <dbReference type="ARBA" id="ARBA00022989"/>
    </source>
</evidence>
<evidence type="ECO:0000313" key="13">
    <source>
        <dbReference type="EMBL" id="KXB65491.1"/>
    </source>
</evidence>
<proteinExistence type="inferred from homology"/>
<feature type="transmembrane region" description="Helical" evidence="9">
    <location>
        <begin position="208"/>
        <end position="230"/>
    </location>
</feature>
<reference evidence="14" key="2">
    <citation type="submission" date="2016-01" db="EMBL/GenBank/DDBJ databases">
        <authorList>
            <person name="Mitreva M."/>
            <person name="Pepin K.H."/>
            <person name="Mihindukulasuriya K.A."/>
            <person name="Fulton R."/>
            <person name="Fronick C."/>
            <person name="O'Laughlin M."/>
            <person name="Miner T."/>
            <person name="Herter B."/>
            <person name="Rosa B.A."/>
            <person name="Cordes M."/>
            <person name="Tomlinson C."/>
            <person name="Wollam A."/>
            <person name="Palsikar V.B."/>
            <person name="Mardis E.R."/>
            <person name="Wilson R.K."/>
        </authorList>
    </citation>
    <scope>NUCLEOTIDE SEQUENCE [LARGE SCALE GENOMIC DNA]</scope>
    <source>
        <strain evidence="14">KA00185</strain>
    </source>
</reference>
<name>A0A134ACP6_9FUSO</name>
<keyword evidence="14" id="KW-1185">Reference proteome</keyword>
<feature type="transmembrane region" description="Helical" evidence="9">
    <location>
        <begin position="12"/>
        <end position="30"/>
    </location>
</feature>
<evidence type="ECO:0000256" key="4">
    <source>
        <dbReference type="ARBA" id="ARBA00022475"/>
    </source>
</evidence>
<gene>
    <name evidence="13" type="ORF">HMPREF3180_01171</name>
    <name evidence="11" type="ORF">JMUB3933_1301</name>
    <name evidence="12" type="ORF">JMUB3934_1398</name>
</gene>
<dbReference type="InterPro" id="IPR010065">
    <property type="entry name" value="AA_ABC_transptr_permease_3TM"/>
</dbReference>
<feature type="transmembrane region" description="Helical" evidence="9">
    <location>
        <begin position="42"/>
        <end position="69"/>
    </location>
</feature>
<evidence type="ECO:0000313" key="16">
    <source>
        <dbReference type="Proteomes" id="UP000321501"/>
    </source>
</evidence>
<dbReference type="Proteomes" id="UP000321501">
    <property type="component" value="Chromosome"/>
</dbReference>
<dbReference type="OrthoDB" id="9811552at2"/>
<protein>
    <submittedName>
        <fullName evidence="11">Polar amino acid ABC transporter innermembrane protein</fullName>
    </submittedName>
    <submittedName>
        <fullName evidence="13">Putative arginine ABC transporter, permease protein ArtQ</fullName>
    </submittedName>
</protein>
<dbReference type="InterPro" id="IPR000515">
    <property type="entry name" value="MetI-like"/>
</dbReference>
<evidence type="ECO:0000313" key="15">
    <source>
        <dbReference type="Proteomes" id="UP000321397"/>
    </source>
</evidence>
<keyword evidence="8 9" id="KW-0472">Membrane</keyword>
<dbReference type="Proteomes" id="UP000070483">
    <property type="component" value="Unassembled WGS sequence"/>
</dbReference>